<dbReference type="SUPFAM" id="SSF53822">
    <property type="entry name" value="Periplasmic binding protein-like I"/>
    <property type="match status" value="1"/>
</dbReference>
<dbReference type="Pfam" id="PF13377">
    <property type="entry name" value="Peripla_BP_3"/>
    <property type="match status" value="1"/>
</dbReference>
<dbReference type="CDD" id="cd01392">
    <property type="entry name" value="HTH_LacI"/>
    <property type="match status" value="1"/>
</dbReference>
<dbReference type="PANTHER" id="PTHR30146:SF148">
    <property type="entry name" value="HTH-TYPE TRANSCRIPTIONAL REPRESSOR PURR-RELATED"/>
    <property type="match status" value="1"/>
</dbReference>
<sequence length="326" mass="35407">MVGIREIAERAGVSISTVSYALNDNAKVTSETRERIKAIAAELNYTPSLAGRMLKKQKTNMIGLYVNGFGGDFYSHVIDGVANTLRAHHYELIVGSGGSRSRAFVPQRFVDGAIILDVSFPTDLIREYADAGNKLVVMDRDITHPNVARVIVNNAAGARQAIDALAAANVDHFVMVTGPSDSWDSQARAQAAIQEVEKISGKSILVIPGDFTIEGGRKAAEVICNTGDTNIGVFALNDELAIGLYDGFNARGRVVGQDIKIVGFDNDYIDTYLDPKLTSIDYSKHRWGEMAAETVLKMIETDETPADQFLKTKVLHRGSLGEKLTD</sequence>
<dbReference type="Proteomes" id="UP001597196">
    <property type="component" value="Unassembled WGS sequence"/>
</dbReference>
<dbReference type="CDD" id="cd06267">
    <property type="entry name" value="PBP1_LacI_sugar_binding-like"/>
    <property type="match status" value="1"/>
</dbReference>
<evidence type="ECO:0000259" key="5">
    <source>
        <dbReference type="PROSITE" id="PS50932"/>
    </source>
</evidence>
<comment type="caution">
    <text evidence="6">The sequence shown here is derived from an EMBL/GenBank/DDBJ whole genome shotgun (WGS) entry which is preliminary data.</text>
</comment>
<dbReference type="PROSITE" id="PS00356">
    <property type="entry name" value="HTH_LACI_1"/>
    <property type="match status" value="1"/>
</dbReference>
<evidence type="ECO:0000256" key="3">
    <source>
        <dbReference type="ARBA" id="ARBA00023125"/>
    </source>
</evidence>
<dbReference type="EMBL" id="JBHTOC010000003">
    <property type="protein sequence ID" value="MFD1429245.1"/>
    <property type="molecule type" value="Genomic_DNA"/>
</dbReference>
<evidence type="ECO:0000313" key="6">
    <source>
        <dbReference type="EMBL" id="MFD1429245.1"/>
    </source>
</evidence>
<gene>
    <name evidence="6" type="ORF">ACFQ4P_03130</name>
</gene>
<keyword evidence="1" id="KW-0678">Repressor</keyword>
<organism evidence="6 7">
    <name type="scientific">Lacticaseibacillus mingshuiensis</name>
    <dbReference type="NCBI Taxonomy" id="2799574"/>
    <lineage>
        <taxon>Bacteria</taxon>
        <taxon>Bacillati</taxon>
        <taxon>Bacillota</taxon>
        <taxon>Bacilli</taxon>
        <taxon>Lactobacillales</taxon>
        <taxon>Lactobacillaceae</taxon>
        <taxon>Lacticaseibacillus</taxon>
    </lineage>
</organism>
<dbReference type="Gene3D" id="1.10.260.40">
    <property type="entry name" value="lambda repressor-like DNA-binding domains"/>
    <property type="match status" value="1"/>
</dbReference>
<name>A0ABW4CI18_9LACO</name>
<evidence type="ECO:0000256" key="2">
    <source>
        <dbReference type="ARBA" id="ARBA00023015"/>
    </source>
</evidence>
<dbReference type="SUPFAM" id="SSF47413">
    <property type="entry name" value="lambda repressor-like DNA-binding domains"/>
    <property type="match status" value="1"/>
</dbReference>
<keyword evidence="4" id="KW-0804">Transcription</keyword>
<evidence type="ECO:0000313" key="7">
    <source>
        <dbReference type="Proteomes" id="UP001597196"/>
    </source>
</evidence>
<dbReference type="InterPro" id="IPR028082">
    <property type="entry name" value="Peripla_BP_I"/>
</dbReference>
<protein>
    <submittedName>
        <fullName evidence="6">LacI family DNA-binding transcriptional regulator</fullName>
    </submittedName>
</protein>
<proteinExistence type="predicted"/>
<dbReference type="RefSeq" id="WP_203626181.1">
    <property type="nucleotide sequence ID" value="NZ_BOLQ01000002.1"/>
</dbReference>
<keyword evidence="7" id="KW-1185">Reference proteome</keyword>
<accession>A0ABW4CI18</accession>
<feature type="domain" description="HTH lacI-type" evidence="5">
    <location>
        <begin position="2"/>
        <end position="56"/>
    </location>
</feature>
<reference evidence="7" key="1">
    <citation type="journal article" date="2019" name="Int. J. Syst. Evol. Microbiol.">
        <title>The Global Catalogue of Microorganisms (GCM) 10K type strain sequencing project: providing services to taxonomists for standard genome sequencing and annotation.</title>
        <authorList>
            <consortium name="The Broad Institute Genomics Platform"/>
            <consortium name="The Broad Institute Genome Sequencing Center for Infectious Disease"/>
            <person name="Wu L."/>
            <person name="Ma J."/>
        </authorList>
    </citation>
    <scope>NUCLEOTIDE SEQUENCE [LARGE SCALE GENOMIC DNA]</scope>
    <source>
        <strain evidence="7">CCM 8980</strain>
    </source>
</reference>
<dbReference type="InterPro" id="IPR000843">
    <property type="entry name" value="HTH_LacI"/>
</dbReference>
<dbReference type="InterPro" id="IPR010982">
    <property type="entry name" value="Lambda_DNA-bd_dom_sf"/>
</dbReference>
<evidence type="ECO:0000256" key="4">
    <source>
        <dbReference type="ARBA" id="ARBA00023163"/>
    </source>
</evidence>
<dbReference type="GO" id="GO:0003677">
    <property type="term" value="F:DNA binding"/>
    <property type="evidence" value="ECO:0007669"/>
    <property type="project" value="UniProtKB-KW"/>
</dbReference>
<dbReference type="PANTHER" id="PTHR30146">
    <property type="entry name" value="LACI-RELATED TRANSCRIPTIONAL REPRESSOR"/>
    <property type="match status" value="1"/>
</dbReference>
<keyword evidence="3 6" id="KW-0238">DNA-binding</keyword>
<keyword evidence="2" id="KW-0805">Transcription regulation</keyword>
<dbReference type="PROSITE" id="PS50932">
    <property type="entry name" value="HTH_LACI_2"/>
    <property type="match status" value="1"/>
</dbReference>
<dbReference type="Pfam" id="PF00356">
    <property type="entry name" value="LacI"/>
    <property type="match status" value="1"/>
</dbReference>
<evidence type="ECO:0000256" key="1">
    <source>
        <dbReference type="ARBA" id="ARBA00022491"/>
    </source>
</evidence>
<dbReference type="SMART" id="SM00354">
    <property type="entry name" value="HTH_LACI"/>
    <property type="match status" value="1"/>
</dbReference>
<dbReference type="InterPro" id="IPR046335">
    <property type="entry name" value="LacI/GalR-like_sensor"/>
</dbReference>
<dbReference type="Gene3D" id="3.40.50.2300">
    <property type="match status" value="2"/>
</dbReference>